<proteinExistence type="predicted"/>
<feature type="transmembrane region" description="Helical" evidence="1">
    <location>
        <begin position="120"/>
        <end position="137"/>
    </location>
</feature>
<dbReference type="Proteomes" id="UP000186079">
    <property type="component" value="Unassembled WGS sequence"/>
</dbReference>
<evidence type="ECO:0000313" key="2">
    <source>
        <dbReference type="EMBL" id="SIR22403.1"/>
    </source>
</evidence>
<feature type="transmembrane region" description="Helical" evidence="1">
    <location>
        <begin position="61"/>
        <end position="87"/>
    </location>
</feature>
<protein>
    <recommendedName>
        <fullName evidence="4">DUF4149 domain-containing protein</fullName>
    </recommendedName>
</protein>
<dbReference type="EMBL" id="FTMC01000017">
    <property type="protein sequence ID" value="SIR22403.1"/>
    <property type="molecule type" value="Genomic_DNA"/>
</dbReference>
<evidence type="ECO:0008006" key="4">
    <source>
        <dbReference type="Google" id="ProtNLM"/>
    </source>
</evidence>
<keyword evidence="1" id="KW-0472">Membrane</keyword>
<dbReference type="AlphaFoldDB" id="A0A1N6Z6H4"/>
<organism evidence="2 3">
    <name type="scientific">Pseudomonas flexibilis</name>
    <dbReference type="NCBI Taxonomy" id="706570"/>
    <lineage>
        <taxon>Bacteria</taxon>
        <taxon>Pseudomonadati</taxon>
        <taxon>Pseudomonadota</taxon>
        <taxon>Gammaproteobacteria</taxon>
        <taxon>Pseudomonadales</taxon>
        <taxon>Pseudomonadaceae</taxon>
        <taxon>Pseudomonas</taxon>
    </lineage>
</organism>
<accession>A0A1N6Z6H4</accession>
<feature type="transmembrane region" description="Helical" evidence="1">
    <location>
        <begin position="21"/>
        <end position="41"/>
    </location>
</feature>
<keyword evidence="1" id="KW-0812">Transmembrane</keyword>
<dbReference type="RefSeq" id="WP_076380927.1">
    <property type="nucleotide sequence ID" value="NZ_FTMC01000017.1"/>
</dbReference>
<evidence type="ECO:0000256" key="1">
    <source>
        <dbReference type="SAM" id="Phobius"/>
    </source>
</evidence>
<feature type="transmembrane region" description="Helical" evidence="1">
    <location>
        <begin position="94"/>
        <end position="114"/>
    </location>
</feature>
<evidence type="ECO:0000313" key="3">
    <source>
        <dbReference type="Proteomes" id="UP000186079"/>
    </source>
</evidence>
<gene>
    <name evidence="2" type="ORF">SAMN05421672_11739</name>
</gene>
<name>A0A1N6Z6H4_9PSED</name>
<reference evidence="2 3" key="1">
    <citation type="submission" date="2017-01" db="EMBL/GenBank/DDBJ databases">
        <authorList>
            <person name="Mah S.A."/>
            <person name="Swanson W.J."/>
            <person name="Moy G.W."/>
            <person name="Vacquier V.D."/>
        </authorList>
    </citation>
    <scope>NUCLEOTIDE SEQUENCE [LARGE SCALE GENOMIC DNA]</scope>
    <source>
        <strain evidence="2 3">ATCC 29606</strain>
    </source>
</reference>
<sequence length="143" mass="15432">MSKSVTSDPPRLRAPVIAWQLAQTFWVGGLWLLHFVLLPALGKIGLAPLLVQEVANGLRPLLVGFAVVCVLLQALSLAVALGVRAVWKDMRGQLLLAVLLLALGFLAARAGWLVSDYWQMFSYLAMACCGLLLVVQAPPEARS</sequence>
<keyword evidence="1" id="KW-1133">Transmembrane helix</keyword>